<keyword evidence="1" id="KW-0472">Membrane</keyword>
<dbReference type="EMBL" id="BSOU01000007">
    <property type="protein sequence ID" value="GLR76002.1"/>
    <property type="molecule type" value="Genomic_DNA"/>
</dbReference>
<proteinExistence type="predicted"/>
<dbReference type="EMBL" id="MSCP01000001">
    <property type="protein sequence ID" value="PQJ93166.1"/>
    <property type="molecule type" value="Genomic_DNA"/>
</dbReference>
<accession>A0A2S7XHM3</accession>
<sequence length="96" mass="11111">MNELIIYIIVSIFALLLTKYIARLVSSKIDSTLWILAYIVFNIFIGAQHYSICFNKELIHDYGFIHIQVTDSMSIAALIFMILQSCIWPKRINKLA</sequence>
<reference evidence="2" key="4">
    <citation type="submission" date="2023-01" db="EMBL/GenBank/DDBJ databases">
        <title>Draft genome sequence of Aliivibrio sifiae strain NBRC 105001.</title>
        <authorList>
            <person name="Sun Q."/>
            <person name="Mori K."/>
        </authorList>
    </citation>
    <scope>NUCLEOTIDE SEQUENCE</scope>
    <source>
        <strain evidence="2">NBRC 105001</strain>
    </source>
</reference>
<reference evidence="2" key="1">
    <citation type="journal article" date="2014" name="Int. J. Syst. Evol. Microbiol.">
        <title>Complete genome of a new Firmicutes species belonging to the dominant human colonic microbiota ('Ruminococcus bicirculans') reveals two chromosomes and a selective capacity to utilize plant glucans.</title>
        <authorList>
            <consortium name="NISC Comparative Sequencing Program"/>
            <person name="Wegmann U."/>
            <person name="Louis P."/>
            <person name="Goesmann A."/>
            <person name="Henrissat B."/>
            <person name="Duncan S.H."/>
            <person name="Flint H.J."/>
        </authorList>
    </citation>
    <scope>NUCLEOTIDE SEQUENCE</scope>
    <source>
        <strain evidence="2">NBRC 105001</strain>
    </source>
</reference>
<comment type="caution">
    <text evidence="3">The sequence shown here is derived from an EMBL/GenBank/DDBJ whole genome shotgun (WGS) entry which is preliminary data.</text>
</comment>
<name>A0A2S7XHM3_9GAMM</name>
<evidence type="ECO:0000313" key="5">
    <source>
        <dbReference type="Proteomes" id="UP001156660"/>
    </source>
</evidence>
<reference evidence="5" key="3">
    <citation type="journal article" date="2019" name="Int. J. Syst. Evol. Microbiol.">
        <title>The Global Catalogue of Microorganisms (GCM) 10K type strain sequencing project: providing services to taxonomists for standard genome sequencing and annotation.</title>
        <authorList>
            <consortium name="The Broad Institute Genomics Platform"/>
            <consortium name="The Broad Institute Genome Sequencing Center for Infectious Disease"/>
            <person name="Wu L."/>
            <person name="Ma J."/>
        </authorList>
    </citation>
    <scope>NUCLEOTIDE SEQUENCE [LARGE SCALE GENOMIC DNA]</scope>
    <source>
        <strain evidence="5">NBRC 105001</strain>
    </source>
</reference>
<evidence type="ECO:0000313" key="4">
    <source>
        <dbReference type="Proteomes" id="UP000239273"/>
    </source>
</evidence>
<keyword evidence="1" id="KW-0812">Transmembrane</keyword>
<evidence type="ECO:0000313" key="3">
    <source>
        <dbReference type="EMBL" id="PQJ93166.1"/>
    </source>
</evidence>
<feature type="transmembrane region" description="Helical" evidence="1">
    <location>
        <begin position="34"/>
        <end position="52"/>
    </location>
</feature>
<gene>
    <name evidence="3" type="ORF">BTO23_03460</name>
    <name evidence="2" type="ORF">GCM10007855_28760</name>
</gene>
<feature type="transmembrane region" description="Helical" evidence="1">
    <location>
        <begin position="64"/>
        <end position="83"/>
    </location>
</feature>
<evidence type="ECO:0000313" key="2">
    <source>
        <dbReference type="EMBL" id="GLR76002.1"/>
    </source>
</evidence>
<keyword evidence="5" id="KW-1185">Reference proteome</keyword>
<dbReference type="Proteomes" id="UP001156660">
    <property type="component" value="Unassembled WGS sequence"/>
</dbReference>
<organism evidence="3 4">
    <name type="scientific">Aliivibrio sifiae</name>
    <dbReference type="NCBI Taxonomy" id="566293"/>
    <lineage>
        <taxon>Bacteria</taxon>
        <taxon>Pseudomonadati</taxon>
        <taxon>Pseudomonadota</taxon>
        <taxon>Gammaproteobacteria</taxon>
        <taxon>Vibrionales</taxon>
        <taxon>Vibrionaceae</taxon>
        <taxon>Aliivibrio</taxon>
    </lineage>
</organism>
<evidence type="ECO:0000256" key="1">
    <source>
        <dbReference type="SAM" id="Phobius"/>
    </source>
</evidence>
<dbReference type="AlphaFoldDB" id="A0A2S7XHM3"/>
<keyword evidence="1" id="KW-1133">Transmembrane helix</keyword>
<protein>
    <submittedName>
        <fullName evidence="3">Uncharacterized protein</fullName>
    </submittedName>
</protein>
<reference evidence="3 4" key="2">
    <citation type="submission" date="2016-12" db="EMBL/GenBank/DDBJ databases">
        <title>Diversity of luminous bacteria.</title>
        <authorList>
            <person name="Yoshizawa S."/>
            <person name="Kogure K."/>
        </authorList>
    </citation>
    <scope>NUCLEOTIDE SEQUENCE [LARGE SCALE GENOMIC DNA]</scope>
    <source>
        <strain evidence="3 4">NBRC 105001</strain>
    </source>
</reference>
<dbReference type="Proteomes" id="UP000239273">
    <property type="component" value="Unassembled WGS sequence"/>
</dbReference>
<feature type="transmembrane region" description="Helical" evidence="1">
    <location>
        <begin position="6"/>
        <end position="22"/>
    </location>
</feature>